<feature type="active site" description="Nucleophile" evidence="10 11">
    <location>
        <position position="82"/>
    </location>
</feature>
<keyword evidence="3 10" id="KW-0663">Pyridoxal phosphate</keyword>
<evidence type="ECO:0000256" key="5">
    <source>
        <dbReference type="ARBA" id="ARBA00023239"/>
    </source>
</evidence>
<dbReference type="NCBIfam" id="TIGR03800">
    <property type="entry name" value="PLP_synth_Pdx2"/>
    <property type="match status" value="1"/>
</dbReference>
<feature type="binding site" evidence="10 12">
    <location>
        <begin position="50"/>
        <end position="52"/>
    </location>
    <ligand>
        <name>L-glutamine</name>
        <dbReference type="ChEBI" id="CHEBI:58359"/>
    </ligand>
</feature>
<accession>A0A2S8SWE7</accession>
<comment type="pathway">
    <text evidence="10">Cofactor biosynthesis; pyridoxal 5'-phosphate biosynthesis.</text>
</comment>
<comment type="catalytic activity">
    <reaction evidence="6 10">
        <text>aldehydo-D-ribose 5-phosphate + D-glyceraldehyde 3-phosphate + L-glutamine = pyridoxal 5'-phosphate + L-glutamate + phosphate + 3 H2O + H(+)</text>
        <dbReference type="Rhea" id="RHEA:31507"/>
        <dbReference type="ChEBI" id="CHEBI:15377"/>
        <dbReference type="ChEBI" id="CHEBI:15378"/>
        <dbReference type="ChEBI" id="CHEBI:29985"/>
        <dbReference type="ChEBI" id="CHEBI:43474"/>
        <dbReference type="ChEBI" id="CHEBI:58273"/>
        <dbReference type="ChEBI" id="CHEBI:58359"/>
        <dbReference type="ChEBI" id="CHEBI:59776"/>
        <dbReference type="ChEBI" id="CHEBI:597326"/>
        <dbReference type="EC" id="4.3.3.6"/>
    </reaction>
</comment>
<dbReference type="PANTHER" id="PTHR31559">
    <property type="entry name" value="PYRIDOXAL 5'-PHOSPHATE SYNTHASE SUBUNIT SNO"/>
    <property type="match status" value="1"/>
</dbReference>
<comment type="subunit">
    <text evidence="9 10">In the presence of PdxS, forms a dodecamer of heterodimers. Only shows activity in the heterodimer.</text>
</comment>
<evidence type="ECO:0000256" key="2">
    <source>
        <dbReference type="ARBA" id="ARBA00022801"/>
    </source>
</evidence>
<dbReference type="PROSITE" id="PS01236">
    <property type="entry name" value="PDXT_SNO_1"/>
    <property type="match status" value="1"/>
</dbReference>
<dbReference type="InterPro" id="IPR002161">
    <property type="entry name" value="PdxT/SNO"/>
</dbReference>
<dbReference type="Gene3D" id="3.40.50.880">
    <property type="match status" value="1"/>
</dbReference>
<dbReference type="GO" id="GO:0008614">
    <property type="term" value="P:pyridoxine metabolic process"/>
    <property type="evidence" value="ECO:0007669"/>
    <property type="project" value="TreeGrafter"/>
</dbReference>
<evidence type="ECO:0000256" key="1">
    <source>
        <dbReference type="ARBA" id="ARBA00008345"/>
    </source>
</evidence>
<feature type="binding site" evidence="10 12">
    <location>
        <position position="113"/>
    </location>
    <ligand>
        <name>L-glutamine</name>
        <dbReference type="ChEBI" id="CHEBI:58359"/>
    </ligand>
</feature>
<keyword evidence="2 10" id="KW-0378">Hydrolase</keyword>
<dbReference type="PROSITE" id="PS51273">
    <property type="entry name" value="GATASE_TYPE_1"/>
    <property type="match status" value="1"/>
</dbReference>
<dbReference type="EMBL" id="NIGF01000002">
    <property type="protein sequence ID" value="PQV65125.1"/>
    <property type="molecule type" value="Genomic_DNA"/>
</dbReference>
<name>A0A2S8SWE7_9BACT</name>
<evidence type="ECO:0000256" key="9">
    <source>
        <dbReference type="ARBA" id="ARBA00064749"/>
    </source>
</evidence>
<comment type="caution">
    <text evidence="13">The sequence shown here is derived from an EMBL/GenBank/DDBJ whole genome shotgun (WGS) entry which is preliminary data.</text>
</comment>
<gene>
    <name evidence="10" type="primary">pdxT</name>
    <name evidence="13" type="ORF">B1R32_102132</name>
</gene>
<evidence type="ECO:0000256" key="7">
    <source>
        <dbReference type="ARBA" id="ARBA00049534"/>
    </source>
</evidence>
<evidence type="ECO:0000256" key="12">
    <source>
        <dbReference type="PIRSR" id="PIRSR005639-2"/>
    </source>
</evidence>
<evidence type="ECO:0000256" key="3">
    <source>
        <dbReference type="ARBA" id="ARBA00022898"/>
    </source>
</evidence>
<dbReference type="Proteomes" id="UP000237684">
    <property type="component" value="Unassembled WGS sequence"/>
</dbReference>
<dbReference type="GO" id="GO:1903600">
    <property type="term" value="C:glutaminase complex"/>
    <property type="evidence" value="ECO:0007669"/>
    <property type="project" value="TreeGrafter"/>
</dbReference>
<dbReference type="GO" id="GO:0004359">
    <property type="term" value="F:glutaminase activity"/>
    <property type="evidence" value="ECO:0007669"/>
    <property type="project" value="UniProtKB-UniRule"/>
</dbReference>
<dbReference type="PANTHER" id="PTHR31559:SF0">
    <property type="entry name" value="PYRIDOXAL 5'-PHOSPHATE SYNTHASE SUBUNIT SNO1-RELATED"/>
    <property type="match status" value="1"/>
</dbReference>
<feature type="active site" description="Charge relay system" evidence="10 11">
    <location>
        <position position="177"/>
    </location>
</feature>
<dbReference type="HAMAP" id="MF_01615">
    <property type="entry name" value="PdxT"/>
    <property type="match status" value="1"/>
</dbReference>
<comment type="catalytic activity">
    <reaction evidence="7 10">
        <text>L-glutamine + H2O = L-glutamate + NH4(+)</text>
        <dbReference type="Rhea" id="RHEA:15889"/>
        <dbReference type="ChEBI" id="CHEBI:15377"/>
        <dbReference type="ChEBI" id="CHEBI:28938"/>
        <dbReference type="ChEBI" id="CHEBI:29985"/>
        <dbReference type="ChEBI" id="CHEBI:58359"/>
        <dbReference type="EC" id="3.5.1.2"/>
    </reaction>
</comment>
<dbReference type="GO" id="GO:0036381">
    <property type="term" value="F:pyridoxal 5'-phosphate synthase (glutamine hydrolysing) activity"/>
    <property type="evidence" value="ECO:0007669"/>
    <property type="project" value="UniProtKB-UniRule"/>
</dbReference>
<dbReference type="GO" id="GO:0042823">
    <property type="term" value="P:pyridoxal phosphate biosynthetic process"/>
    <property type="evidence" value="ECO:0007669"/>
    <property type="project" value="UniProtKB-UniRule"/>
</dbReference>
<dbReference type="CDD" id="cd01749">
    <property type="entry name" value="GATase1_PB"/>
    <property type="match status" value="1"/>
</dbReference>
<dbReference type="UniPathway" id="UPA00245"/>
<dbReference type="FunFam" id="3.40.50.880:FF:000010">
    <property type="entry name" value="uncharacterized protein LOC100176842 isoform X2"/>
    <property type="match status" value="1"/>
</dbReference>
<dbReference type="PIRSF" id="PIRSF005639">
    <property type="entry name" value="Glut_amidoT_SNO"/>
    <property type="match status" value="1"/>
</dbReference>
<dbReference type="FunCoup" id="A0A2S8SWE7">
    <property type="interactions" value="205"/>
</dbReference>
<reference evidence="13 14" key="1">
    <citation type="journal article" date="2018" name="Syst. Appl. Microbiol.">
        <title>Abditibacterium utsteinense sp. nov., the first cultivated member of candidate phylum FBP, isolated from ice-free Antarctic soil samples.</title>
        <authorList>
            <person name="Tahon G."/>
            <person name="Tytgat B."/>
            <person name="Lebbe L."/>
            <person name="Carlier A."/>
            <person name="Willems A."/>
        </authorList>
    </citation>
    <scope>NUCLEOTIDE SEQUENCE [LARGE SCALE GENOMIC DNA]</scope>
    <source>
        <strain evidence="13 14">LMG 29911</strain>
    </source>
</reference>
<dbReference type="InParanoid" id="A0A2S8SWE7"/>
<dbReference type="Pfam" id="PF01174">
    <property type="entry name" value="SNO"/>
    <property type="match status" value="1"/>
</dbReference>
<proteinExistence type="inferred from homology"/>
<evidence type="ECO:0000256" key="8">
    <source>
        <dbReference type="ARBA" id="ARBA00054599"/>
    </source>
</evidence>
<dbReference type="GO" id="GO:0005829">
    <property type="term" value="C:cytosol"/>
    <property type="evidence" value="ECO:0007669"/>
    <property type="project" value="TreeGrafter"/>
</dbReference>
<dbReference type="PROSITE" id="PS51130">
    <property type="entry name" value="PDXT_SNO_2"/>
    <property type="match status" value="1"/>
</dbReference>
<dbReference type="EC" id="4.3.3.6" evidence="10"/>
<keyword evidence="5 10" id="KW-0456">Lyase</keyword>
<evidence type="ECO:0000313" key="13">
    <source>
        <dbReference type="EMBL" id="PQV65125.1"/>
    </source>
</evidence>
<evidence type="ECO:0000256" key="6">
    <source>
        <dbReference type="ARBA" id="ARBA00047992"/>
    </source>
</evidence>
<protein>
    <recommendedName>
        <fullName evidence="10">Pyridoxal 5'-phosphate synthase subunit PdxT</fullName>
        <ecNumber evidence="10">4.3.3.6</ecNumber>
    </recommendedName>
    <alternativeName>
        <fullName evidence="10">Pdx2</fullName>
    </alternativeName>
    <alternativeName>
        <fullName evidence="10">Pyridoxal 5'-phosphate synthase glutaminase subunit</fullName>
        <ecNumber evidence="10">3.5.1.2</ecNumber>
    </alternativeName>
</protein>
<evidence type="ECO:0000256" key="10">
    <source>
        <dbReference type="HAMAP-Rule" id="MF_01615"/>
    </source>
</evidence>
<organism evidence="13 14">
    <name type="scientific">Abditibacterium utsteinense</name>
    <dbReference type="NCBI Taxonomy" id="1960156"/>
    <lineage>
        <taxon>Bacteria</taxon>
        <taxon>Pseudomonadati</taxon>
        <taxon>Abditibacteriota</taxon>
        <taxon>Abditibacteriia</taxon>
        <taxon>Abditibacteriales</taxon>
        <taxon>Abditibacteriaceae</taxon>
        <taxon>Abditibacterium</taxon>
    </lineage>
</organism>
<dbReference type="EC" id="3.5.1.2" evidence="10"/>
<comment type="similarity">
    <text evidence="1 10">Belongs to the glutaminase PdxT/SNO family.</text>
</comment>
<sequence length="202" mass="22090">MISPLRIGLLALQGDYLAHRTLLESLGAQVHLVRAPEDLVGLDGLLIPGGESTVMSRLCERYDLFEPLKTQIEAGLPTFGTCAGLIFLSKHIEGGSQNFAQKTLGVLDVDVARNAYGAQIDSFETDLIVSELGESVRAVFIRAPRIENVGAGVEVLATYENAPVLVRQGAILALSFHPEIAGERRLHQMWLELVKKYRKAQQ</sequence>
<keyword evidence="4 10" id="KW-0315">Glutamine amidotransferase</keyword>
<dbReference type="GO" id="GO:0006543">
    <property type="term" value="P:L-glutamine catabolic process"/>
    <property type="evidence" value="ECO:0007669"/>
    <property type="project" value="UniProtKB-UniRule"/>
</dbReference>
<keyword evidence="14" id="KW-1185">Reference proteome</keyword>
<evidence type="ECO:0000256" key="11">
    <source>
        <dbReference type="PIRSR" id="PIRSR005639-1"/>
    </source>
</evidence>
<dbReference type="InterPro" id="IPR021196">
    <property type="entry name" value="PdxT/SNO_CS"/>
</dbReference>
<dbReference type="InterPro" id="IPR029062">
    <property type="entry name" value="Class_I_gatase-like"/>
</dbReference>
<dbReference type="SUPFAM" id="SSF52317">
    <property type="entry name" value="Class I glutamine amidotransferase-like"/>
    <property type="match status" value="1"/>
</dbReference>
<dbReference type="PROSITE" id="PS51274">
    <property type="entry name" value="GATASE_COBBQ"/>
    <property type="match status" value="1"/>
</dbReference>
<feature type="binding site" evidence="10 12">
    <location>
        <begin position="141"/>
        <end position="142"/>
    </location>
    <ligand>
        <name>L-glutamine</name>
        <dbReference type="ChEBI" id="CHEBI:58359"/>
    </ligand>
</feature>
<dbReference type="RefSeq" id="WP_238596524.1">
    <property type="nucleotide sequence ID" value="NZ_NIGF01000002.1"/>
</dbReference>
<dbReference type="AlphaFoldDB" id="A0A2S8SWE7"/>
<evidence type="ECO:0000313" key="14">
    <source>
        <dbReference type="Proteomes" id="UP000237684"/>
    </source>
</evidence>
<comment type="function">
    <text evidence="8 10">Catalyzes the hydrolysis of glutamine to glutamate and ammonia as part of the biosynthesis of pyridoxal 5'-phosphate. The resulting ammonia molecule is channeled to the active site of PdxS.</text>
</comment>
<feature type="active site" description="Charge relay system" evidence="10 11">
    <location>
        <position position="179"/>
    </location>
</feature>
<evidence type="ECO:0000256" key="4">
    <source>
        <dbReference type="ARBA" id="ARBA00022962"/>
    </source>
</evidence>